<organism evidence="1 2">
    <name type="scientific">Marchantia polymorpha</name>
    <name type="common">Common liverwort</name>
    <name type="synonym">Marchantia aquatica</name>
    <dbReference type="NCBI Taxonomy" id="3197"/>
    <lineage>
        <taxon>Eukaryota</taxon>
        <taxon>Viridiplantae</taxon>
        <taxon>Streptophyta</taxon>
        <taxon>Embryophyta</taxon>
        <taxon>Marchantiophyta</taxon>
        <taxon>Marchantiopsida</taxon>
        <taxon>Marchantiidae</taxon>
        <taxon>Marchantiales</taxon>
        <taxon>Marchantiaceae</taxon>
        <taxon>Marchantia</taxon>
    </lineage>
</organism>
<keyword evidence="2" id="KW-1185">Reference proteome</keyword>
<evidence type="ECO:0000313" key="2">
    <source>
        <dbReference type="Proteomes" id="UP000244005"/>
    </source>
</evidence>
<reference evidence="2" key="1">
    <citation type="journal article" date="2017" name="Cell">
        <title>Insights into land plant evolution garnered from the Marchantia polymorpha genome.</title>
        <authorList>
            <person name="Bowman J.L."/>
            <person name="Kohchi T."/>
            <person name="Yamato K.T."/>
            <person name="Jenkins J."/>
            <person name="Shu S."/>
            <person name="Ishizaki K."/>
            <person name="Yamaoka S."/>
            <person name="Nishihama R."/>
            <person name="Nakamura Y."/>
            <person name="Berger F."/>
            <person name="Adam C."/>
            <person name="Aki S.S."/>
            <person name="Althoff F."/>
            <person name="Araki T."/>
            <person name="Arteaga-Vazquez M.A."/>
            <person name="Balasubrmanian S."/>
            <person name="Barry K."/>
            <person name="Bauer D."/>
            <person name="Boehm C.R."/>
            <person name="Briginshaw L."/>
            <person name="Caballero-Perez J."/>
            <person name="Catarino B."/>
            <person name="Chen F."/>
            <person name="Chiyoda S."/>
            <person name="Chovatia M."/>
            <person name="Davies K.M."/>
            <person name="Delmans M."/>
            <person name="Demura T."/>
            <person name="Dierschke T."/>
            <person name="Dolan L."/>
            <person name="Dorantes-Acosta A.E."/>
            <person name="Eklund D.M."/>
            <person name="Florent S.N."/>
            <person name="Flores-Sandoval E."/>
            <person name="Fujiyama A."/>
            <person name="Fukuzawa H."/>
            <person name="Galik B."/>
            <person name="Grimanelli D."/>
            <person name="Grimwood J."/>
            <person name="Grossniklaus U."/>
            <person name="Hamada T."/>
            <person name="Haseloff J."/>
            <person name="Hetherington A.J."/>
            <person name="Higo A."/>
            <person name="Hirakawa Y."/>
            <person name="Hundley H.N."/>
            <person name="Ikeda Y."/>
            <person name="Inoue K."/>
            <person name="Inoue S.I."/>
            <person name="Ishida S."/>
            <person name="Jia Q."/>
            <person name="Kakita M."/>
            <person name="Kanazawa T."/>
            <person name="Kawai Y."/>
            <person name="Kawashima T."/>
            <person name="Kennedy M."/>
            <person name="Kinose K."/>
            <person name="Kinoshita T."/>
            <person name="Kohara Y."/>
            <person name="Koide E."/>
            <person name="Komatsu K."/>
            <person name="Kopischke S."/>
            <person name="Kubo M."/>
            <person name="Kyozuka J."/>
            <person name="Lagercrantz U."/>
            <person name="Lin S.S."/>
            <person name="Lindquist E."/>
            <person name="Lipzen A.M."/>
            <person name="Lu C.W."/>
            <person name="De Luna E."/>
            <person name="Martienssen R.A."/>
            <person name="Minamino N."/>
            <person name="Mizutani M."/>
            <person name="Mizutani M."/>
            <person name="Mochizuki N."/>
            <person name="Monte I."/>
            <person name="Mosher R."/>
            <person name="Nagasaki H."/>
            <person name="Nakagami H."/>
            <person name="Naramoto S."/>
            <person name="Nishitani K."/>
            <person name="Ohtani M."/>
            <person name="Okamoto T."/>
            <person name="Okumura M."/>
            <person name="Phillips J."/>
            <person name="Pollak B."/>
            <person name="Reinders A."/>
            <person name="Rovekamp M."/>
            <person name="Sano R."/>
            <person name="Sawa S."/>
            <person name="Schmid M.W."/>
            <person name="Shirakawa M."/>
            <person name="Solano R."/>
            <person name="Spunde A."/>
            <person name="Suetsugu N."/>
            <person name="Sugano S."/>
            <person name="Sugiyama A."/>
            <person name="Sun R."/>
            <person name="Suzuki Y."/>
            <person name="Takenaka M."/>
            <person name="Takezawa D."/>
            <person name="Tomogane H."/>
            <person name="Tsuzuki M."/>
            <person name="Ueda T."/>
            <person name="Umeda M."/>
            <person name="Ward J.M."/>
            <person name="Watanabe Y."/>
            <person name="Yazaki K."/>
            <person name="Yokoyama R."/>
            <person name="Yoshitake Y."/>
            <person name="Yotsui I."/>
            <person name="Zachgo S."/>
            <person name="Schmutz J."/>
        </authorList>
    </citation>
    <scope>NUCLEOTIDE SEQUENCE [LARGE SCALE GENOMIC DNA]</scope>
    <source>
        <strain evidence="2">Tak-1</strain>
    </source>
</reference>
<gene>
    <name evidence="1" type="ORF">MARPO_0073s0096</name>
</gene>
<protein>
    <submittedName>
        <fullName evidence="1">Uncharacterized protein</fullName>
    </submittedName>
</protein>
<sequence>MIRRDEKSWREMIRWDVMPMSMDGRFHYFTGHVKSLFVTSISRRRQNSLTATMEIFYKTFKDVKLCREFGLS</sequence>
<dbReference type="Proteomes" id="UP000244005">
    <property type="component" value="Unassembled WGS sequence"/>
</dbReference>
<evidence type="ECO:0000313" key="1">
    <source>
        <dbReference type="EMBL" id="PTQ35232.1"/>
    </source>
</evidence>
<proteinExistence type="predicted"/>
<name>A0A2R6WN24_MARPO</name>
<dbReference type="AlphaFoldDB" id="A0A2R6WN24"/>
<dbReference type="EMBL" id="KZ772745">
    <property type="protein sequence ID" value="PTQ35232.1"/>
    <property type="molecule type" value="Genomic_DNA"/>
</dbReference>
<accession>A0A2R6WN24</accession>